<dbReference type="EMBL" id="ML178844">
    <property type="protein sequence ID" value="TFK97810.1"/>
    <property type="molecule type" value="Genomic_DNA"/>
</dbReference>
<gene>
    <name evidence="1" type="ORF">BDV98DRAFT_573847</name>
</gene>
<organism evidence="1 2">
    <name type="scientific">Pterulicium gracile</name>
    <dbReference type="NCBI Taxonomy" id="1884261"/>
    <lineage>
        <taxon>Eukaryota</taxon>
        <taxon>Fungi</taxon>
        <taxon>Dikarya</taxon>
        <taxon>Basidiomycota</taxon>
        <taxon>Agaricomycotina</taxon>
        <taxon>Agaricomycetes</taxon>
        <taxon>Agaricomycetidae</taxon>
        <taxon>Agaricales</taxon>
        <taxon>Pleurotineae</taxon>
        <taxon>Pterulaceae</taxon>
        <taxon>Pterulicium</taxon>
    </lineage>
</organism>
<dbReference type="AlphaFoldDB" id="A0A5C3QBL6"/>
<accession>A0A5C3QBL6</accession>
<evidence type="ECO:0000313" key="2">
    <source>
        <dbReference type="Proteomes" id="UP000305067"/>
    </source>
</evidence>
<proteinExistence type="predicted"/>
<keyword evidence="2" id="KW-1185">Reference proteome</keyword>
<dbReference type="Proteomes" id="UP000305067">
    <property type="component" value="Unassembled WGS sequence"/>
</dbReference>
<reference evidence="1 2" key="1">
    <citation type="journal article" date="2019" name="Nat. Ecol. Evol.">
        <title>Megaphylogeny resolves global patterns of mushroom evolution.</title>
        <authorList>
            <person name="Varga T."/>
            <person name="Krizsan K."/>
            <person name="Foldi C."/>
            <person name="Dima B."/>
            <person name="Sanchez-Garcia M."/>
            <person name="Sanchez-Ramirez S."/>
            <person name="Szollosi G.J."/>
            <person name="Szarkandi J.G."/>
            <person name="Papp V."/>
            <person name="Albert L."/>
            <person name="Andreopoulos W."/>
            <person name="Angelini C."/>
            <person name="Antonin V."/>
            <person name="Barry K.W."/>
            <person name="Bougher N.L."/>
            <person name="Buchanan P."/>
            <person name="Buyck B."/>
            <person name="Bense V."/>
            <person name="Catcheside P."/>
            <person name="Chovatia M."/>
            <person name="Cooper J."/>
            <person name="Damon W."/>
            <person name="Desjardin D."/>
            <person name="Finy P."/>
            <person name="Geml J."/>
            <person name="Haridas S."/>
            <person name="Hughes K."/>
            <person name="Justo A."/>
            <person name="Karasinski D."/>
            <person name="Kautmanova I."/>
            <person name="Kiss B."/>
            <person name="Kocsube S."/>
            <person name="Kotiranta H."/>
            <person name="LaButti K.M."/>
            <person name="Lechner B.E."/>
            <person name="Liimatainen K."/>
            <person name="Lipzen A."/>
            <person name="Lukacs Z."/>
            <person name="Mihaltcheva S."/>
            <person name="Morgado L.N."/>
            <person name="Niskanen T."/>
            <person name="Noordeloos M.E."/>
            <person name="Ohm R.A."/>
            <person name="Ortiz-Santana B."/>
            <person name="Ovrebo C."/>
            <person name="Racz N."/>
            <person name="Riley R."/>
            <person name="Savchenko A."/>
            <person name="Shiryaev A."/>
            <person name="Soop K."/>
            <person name="Spirin V."/>
            <person name="Szebenyi C."/>
            <person name="Tomsovsky M."/>
            <person name="Tulloss R.E."/>
            <person name="Uehling J."/>
            <person name="Grigoriev I.V."/>
            <person name="Vagvolgyi C."/>
            <person name="Papp T."/>
            <person name="Martin F.M."/>
            <person name="Miettinen O."/>
            <person name="Hibbett D.S."/>
            <person name="Nagy L.G."/>
        </authorList>
    </citation>
    <scope>NUCLEOTIDE SEQUENCE [LARGE SCALE GENOMIC DNA]</scope>
    <source>
        <strain evidence="1 2">CBS 309.79</strain>
    </source>
</reference>
<evidence type="ECO:0000313" key="1">
    <source>
        <dbReference type="EMBL" id="TFK97810.1"/>
    </source>
</evidence>
<protein>
    <submittedName>
        <fullName evidence="1">Uncharacterized protein</fullName>
    </submittedName>
</protein>
<name>A0A5C3QBL6_9AGAR</name>
<sequence>MSAPDLQVLQLEADNEEKILCDFIITNATHWRSVHSLGIIFFKDDTKEQACRAISLLVRPASSTGDPPNDLFPLLSHLSIRRMVLPLAPVIDMLESRRPNPNPHSDVVQLTSCALIGLYYAALFRPCDPPQHALHTPQFSVLNAGMIRGTPRRRYGRKVAIWVRHSLEKSTCSVQKSVGKGHGAEG</sequence>